<dbReference type="Pfam" id="PF25597">
    <property type="entry name" value="SH3_retrovirus"/>
    <property type="match status" value="1"/>
</dbReference>
<evidence type="ECO:0000256" key="3">
    <source>
        <dbReference type="ARBA" id="ARBA00020820"/>
    </source>
</evidence>
<dbReference type="Gene3D" id="2.60.40.150">
    <property type="entry name" value="C2 domain"/>
    <property type="match status" value="1"/>
</dbReference>
<keyword evidence="11" id="KW-0808">Transferase</keyword>
<keyword evidence="6 9" id="KW-1133">Transmembrane helix</keyword>
<dbReference type="Pfam" id="PF06417">
    <property type="entry name" value="EMC4"/>
    <property type="match status" value="1"/>
</dbReference>
<dbReference type="GO" id="GO:0016779">
    <property type="term" value="F:nucleotidyltransferase activity"/>
    <property type="evidence" value="ECO:0007669"/>
    <property type="project" value="UniProtKB-KW"/>
</dbReference>
<comment type="caution">
    <text evidence="11">The sequence shown here is derived from an EMBL/GenBank/DDBJ whole genome shotgun (WGS) entry which is preliminary data.</text>
</comment>
<evidence type="ECO:0000256" key="7">
    <source>
        <dbReference type="ARBA" id="ARBA00023136"/>
    </source>
</evidence>
<keyword evidence="11" id="KW-0548">Nucleotidyltransferase</keyword>
<evidence type="ECO:0000256" key="5">
    <source>
        <dbReference type="ARBA" id="ARBA00022824"/>
    </source>
</evidence>
<organism evidence="11 12">
    <name type="scientific">Glycine soja</name>
    <name type="common">Wild soybean</name>
    <dbReference type="NCBI Taxonomy" id="3848"/>
    <lineage>
        <taxon>Eukaryota</taxon>
        <taxon>Viridiplantae</taxon>
        <taxon>Streptophyta</taxon>
        <taxon>Embryophyta</taxon>
        <taxon>Tracheophyta</taxon>
        <taxon>Spermatophyta</taxon>
        <taxon>Magnoliopsida</taxon>
        <taxon>eudicotyledons</taxon>
        <taxon>Gunneridae</taxon>
        <taxon>Pentapetalae</taxon>
        <taxon>rosids</taxon>
        <taxon>fabids</taxon>
        <taxon>Fabales</taxon>
        <taxon>Fabaceae</taxon>
        <taxon>Papilionoideae</taxon>
        <taxon>50 kb inversion clade</taxon>
        <taxon>NPAAA clade</taxon>
        <taxon>indigoferoid/millettioid clade</taxon>
        <taxon>Phaseoleae</taxon>
        <taxon>Glycine</taxon>
        <taxon>Glycine subgen. Soja</taxon>
    </lineage>
</organism>
<proteinExistence type="inferred from homology"/>
<sequence>MDLLGTSDPYVKLSLIGDKLPTKKTTVKKNNLNPEWNDKFKLVVKDPESQLLRLQVYDWDKDDSTLSRQKKDAESNWKAQKAWEVAQAPMKNLLMMGFMMWMAGSTVHLFSIGITFSALWQPISALQSVGKMFEPYKDNKVELLGPKLLFIALNLGGLALGVWKFTSLDLYMVLAFKCIALVDFVGYLDWIASMHWGFFLHTHQTGSHPWHLLRRWSFQVGVLIWGDLRVFSFPACLGGNLSKQGQGFKLRNWMIPTIYTGNNASNQSLIAKAAEDQTLLVWLQSTLSKSVLSCMLGSNHSYQVWEKIHEHFSLHTKSRARQLRTVMCAVSLEGKTMDEYLHKINGNVDELVGIGVPVRHEEHVDAILEGLPSDYAPVVSVIESKKPRPSIAEIEALLYGHKTCLVRYNQDTLMLASLSLNYTQGYSYGSSYKEAVVEADLLTSSVKSASSIVTLTFVDPTTLQPILYSIASGRTSNTWVNPNSKPVTQSSSQPSGTNKVLLQGVVGADGLYSFHNIKIQDHRPQLLSTTSTANKESTVTSSSGFSSPSTVNLWHARLPTAALNFAIPFVTLLNKEPGLERVFLGYSSSHKGYICLSSTGRIYISKDVLLNELRFPYLDLFSSSSSSTQNITSYFSLNPDLSPPISASTPSLSQIPFSNSLSAPSVPPGFFATALNQTSPESNSPHSQSSNIVSSSESIPIAPSPTHPQSSNTMSRSEFVSASTLIPINTHPMQTRSKSGIHNLRLHPSLFFTDSEPKSVKQALESSEWFAAMQEEYNALMRNRTWDLVPLPAGRQAIGYKWVFRIKENADGSINRYKARLVAKGFHLVHGFDFHETFSPVVKPITIRVVLTLALSQGFEVEEKSLVCKLNKALYGLKQAPRKWFDRSILISQSKYVRDLLHKTQMAEAHSISIPMVTSCKLSKHGADLFHDPTLYRSVVGALQYATLTRSEISYAVNKGTIFHGLFLQPASISKPMTLYAFCDADWASDIDDRRSTSGAAIFLGSNLISWWSRKQKVTTRSSTEAKYRSLAQTSTELTWIRTLLTELHVSFQTPVCDNQSAVSIAHNPVFHIRTKHMEIDVFFVREQVLAKQLLVVHLPALDQWADVLTKSLSSTRFEALRDILNVKHFFFL</sequence>
<dbReference type="Proteomes" id="UP000289340">
    <property type="component" value="Chromosome 14"/>
</dbReference>
<keyword evidence="4 9" id="KW-0812">Transmembrane</keyword>
<evidence type="ECO:0000256" key="4">
    <source>
        <dbReference type="ARBA" id="ARBA00022692"/>
    </source>
</evidence>
<evidence type="ECO:0000259" key="10">
    <source>
        <dbReference type="PROSITE" id="PS50004"/>
    </source>
</evidence>
<dbReference type="EMBL" id="QZWG01000014">
    <property type="protein sequence ID" value="RZB68458.1"/>
    <property type="molecule type" value="Genomic_DNA"/>
</dbReference>
<dbReference type="Pfam" id="PF00168">
    <property type="entry name" value="C2"/>
    <property type="match status" value="1"/>
</dbReference>
<evidence type="ECO:0000256" key="2">
    <source>
        <dbReference type="ARBA" id="ARBA00007715"/>
    </source>
</evidence>
<accession>A0A445H474</accession>
<dbReference type="SUPFAM" id="SSF56672">
    <property type="entry name" value="DNA/RNA polymerases"/>
    <property type="match status" value="1"/>
</dbReference>
<dbReference type="InterPro" id="IPR057670">
    <property type="entry name" value="SH3_retrovirus"/>
</dbReference>
<dbReference type="InterPro" id="IPR009445">
    <property type="entry name" value="TMEM85/Emc4"/>
</dbReference>
<dbReference type="CDD" id="cd09272">
    <property type="entry name" value="RNase_HI_RT_Ty1"/>
    <property type="match status" value="1"/>
</dbReference>
<feature type="compositionally biased region" description="Polar residues" evidence="8">
    <location>
        <begin position="707"/>
        <end position="716"/>
    </location>
</feature>
<dbReference type="InterPro" id="IPR043502">
    <property type="entry name" value="DNA/RNA_pol_sf"/>
</dbReference>
<dbReference type="Pfam" id="PF07727">
    <property type="entry name" value="RVT_2"/>
    <property type="match status" value="1"/>
</dbReference>
<evidence type="ECO:0000313" key="12">
    <source>
        <dbReference type="Proteomes" id="UP000289340"/>
    </source>
</evidence>
<gene>
    <name evidence="11" type="ORF">D0Y65_038292</name>
</gene>
<feature type="region of interest" description="Disordered" evidence="8">
    <location>
        <begin position="672"/>
        <end position="716"/>
    </location>
</feature>
<protein>
    <recommendedName>
        <fullName evidence="3">ER membrane protein complex subunit 4</fullName>
    </recommendedName>
</protein>
<keyword evidence="12" id="KW-1185">Reference proteome</keyword>
<dbReference type="SMART" id="SM00239">
    <property type="entry name" value="C2"/>
    <property type="match status" value="1"/>
</dbReference>
<dbReference type="PANTHER" id="PTHR11439:SF494">
    <property type="entry name" value="CYSTEINE-RICH RLK (RECEPTOR-LIKE PROTEIN KINASE) 8"/>
    <property type="match status" value="1"/>
</dbReference>
<comment type="subcellular location">
    <subcellularLocation>
        <location evidence="1">Endoplasmic reticulum membrane</location>
        <topology evidence="1">Multi-pass membrane protein</topology>
    </subcellularLocation>
</comment>
<feature type="domain" description="C2" evidence="10">
    <location>
        <begin position="1"/>
        <end position="87"/>
    </location>
</feature>
<keyword evidence="5" id="KW-0256">Endoplasmic reticulum</keyword>
<evidence type="ECO:0000313" key="11">
    <source>
        <dbReference type="EMBL" id="RZB68458.1"/>
    </source>
</evidence>
<evidence type="ECO:0000256" key="9">
    <source>
        <dbReference type="SAM" id="Phobius"/>
    </source>
</evidence>
<dbReference type="InterPro" id="IPR035892">
    <property type="entry name" value="C2_domain_sf"/>
</dbReference>
<dbReference type="GO" id="GO:0005789">
    <property type="term" value="C:endoplasmic reticulum membrane"/>
    <property type="evidence" value="ECO:0007669"/>
    <property type="project" value="UniProtKB-SubCell"/>
</dbReference>
<reference evidence="11 12" key="1">
    <citation type="submission" date="2018-09" db="EMBL/GenBank/DDBJ databases">
        <title>A high-quality reference genome of wild soybean provides a powerful tool to mine soybean genomes.</title>
        <authorList>
            <person name="Xie M."/>
            <person name="Chung C.Y.L."/>
            <person name="Li M.-W."/>
            <person name="Wong F.-L."/>
            <person name="Chan T.-F."/>
            <person name="Lam H.-M."/>
        </authorList>
    </citation>
    <scope>NUCLEOTIDE SEQUENCE [LARGE SCALE GENOMIC DNA]</scope>
    <source>
        <strain evidence="12">cv. W05</strain>
        <tissue evidence="11">Hypocotyl of etiolated seedlings</tissue>
    </source>
</reference>
<evidence type="ECO:0000256" key="8">
    <source>
        <dbReference type="SAM" id="MobiDB-lite"/>
    </source>
</evidence>
<dbReference type="Pfam" id="PF14223">
    <property type="entry name" value="Retrotran_gag_2"/>
    <property type="match status" value="1"/>
</dbReference>
<dbReference type="PANTHER" id="PTHR11439">
    <property type="entry name" value="GAG-POL-RELATED RETROTRANSPOSON"/>
    <property type="match status" value="1"/>
</dbReference>
<evidence type="ECO:0000256" key="1">
    <source>
        <dbReference type="ARBA" id="ARBA00004477"/>
    </source>
</evidence>
<feature type="transmembrane region" description="Helical" evidence="9">
    <location>
        <begin position="143"/>
        <end position="163"/>
    </location>
</feature>
<dbReference type="CDD" id="cd00030">
    <property type="entry name" value="C2"/>
    <property type="match status" value="1"/>
</dbReference>
<comment type="similarity">
    <text evidence="2">Belongs to the EMC4 family.</text>
</comment>
<dbReference type="InterPro" id="IPR013103">
    <property type="entry name" value="RVT_2"/>
</dbReference>
<dbReference type="InterPro" id="IPR000008">
    <property type="entry name" value="C2_dom"/>
</dbReference>
<dbReference type="SUPFAM" id="SSF49562">
    <property type="entry name" value="C2 domain (Calcium/lipid-binding domain, CaLB)"/>
    <property type="match status" value="1"/>
</dbReference>
<dbReference type="AlphaFoldDB" id="A0A445H474"/>
<name>A0A445H474_GLYSO</name>
<dbReference type="PRINTS" id="PR00360">
    <property type="entry name" value="C2DOMAIN"/>
</dbReference>
<dbReference type="PROSITE" id="PS50004">
    <property type="entry name" value="C2"/>
    <property type="match status" value="1"/>
</dbReference>
<evidence type="ECO:0000256" key="6">
    <source>
        <dbReference type="ARBA" id="ARBA00022989"/>
    </source>
</evidence>
<feature type="compositionally biased region" description="Low complexity" evidence="8">
    <location>
        <begin position="679"/>
        <end position="701"/>
    </location>
</feature>
<feature type="transmembrane region" description="Helical" evidence="9">
    <location>
        <begin position="98"/>
        <end position="123"/>
    </location>
</feature>
<keyword evidence="7 9" id="KW-0472">Membrane</keyword>